<organism evidence="1 2">
    <name type="scientific">Sinocyclocheilus rhinocerous</name>
    <dbReference type="NCBI Taxonomy" id="307959"/>
    <lineage>
        <taxon>Eukaryota</taxon>
        <taxon>Metazoa</taxon>
        <taxon>Chordata</taxon>
        <taxon>Craniata</taxon>
        <taxon>Vertebrata</taxon>
        <taxon>Euteleostomi</taxon>
        <taxon>Actinopterygii</taxon>
        <taxon>Neopterygii</taxon>
        <taxon>Teleostei</taxon>
        <taxon>Ostariophysi</taxon>
        <taxon>Cypriniformes</taxon>
        <taxon>Cyprinidae</taxon>
        <taxon>Cyprininae</taxon>
        <taxon>Sinocyclocheilus</taxon>
    </lineage>
</organism>
<dbReference type="PANTHER" id="PTHR12444:SF4">
    <property type="entry name" value="PROTEIN EFR3 HOMOLOG B"/>
    <property type="match status" value="1"/>
</dbReference>
<reference evidence="1" key="1">
    <citation type="submission" date="2025-08" db="UniProtKB">
        <authorList>
            <consortium name="Ensembl"/>
        </authorList>
    </citation>
    <scope>IDENTIFICATION</scope>
</reference>
<keyword evidence="2" id="KW-1185">Reference proteome</keyword>
<dbReference type="InterPro" id="IPR051851">
    <property type="entry name" value="EFR3_Homologs"/>
</dbReference>
<accession>A0A673M3A4</accession>
<dbReference type="Pfam" id="PF21052">
    <property type="entry name" value="EFR3_ARM"/>
    <property type="match status" value="1"/>
</dbReference>
<name>A0A673M3A4_9TELE</name>
<dbReference type="GO" id="GO:0072659">
    <property type="term" value="P:protein localization to plasma membrane"/>
    <property type="evidence" value="ECO:0007669"/>
    <property type="project" value="TreeGrafter"/>
</dbReference>
<evidence type="ECO:0000313" key="2">
    <source>
        <dbReference type="Proteomes" id="UP000472270"/>
    </source>
</evidence>
<dbReference type="AlphaFoldDB" id="A0A673M3A4"/>
<sequence>LLKDGLVKANMEKLTFYALSAPEKLDRIGAYLSERLSRDVARHRYGYVCIAMEALDQLLMACHCQSINLFVESFLKMVRKLLEADKPNLQILGTNSVFKKIKGIVHPKIKVICFYIRTDLEKFNIASLAHQWIICSECVPSE</sequence>
<protein>
    <submittedName>
        <fullName evidence="1">Uncharacterized protein</fullName>
    </submittedName>
</protein>
<reference evidence="1" key="2">
    <citation type="submission" date="2025-09" db="UniProtKB">
        <authorList>
            <consortium name="Ensembl"/>
        </authorList>
    </citation>
    <scope>IDENTIFICATION</scope>
</reference>
<dbReference type="PANTHER" id="PTHR12444">
    <property type="entry name" value="PROTEIN EFR3 HOMOLOG CMP44E"/>
    <property type="match status" value="1"/>
</dbReference>
<evidence type="ECO:0000313" key="1">
    <source>
        <dbReference type="Ensembl" id="ENSSRHP00000083623.1"/>
    </source>
</evidence>
<dbReference type="Proteomes" id="UP000472270">
    <property type="component" value="Unassembled WGS sequence"/>
</dbReference>
<proteinExistence type="predicted"/>
<dbReference type="InterPro" id="IPR049152">
    <property type="entry name" value="EFR3-like_ARM"/>
</dbReference>
<dbReference type="Ensembl" id="ENSSRHT00000085881.1">
    <property type="protein sequence ID" value="ENSSRHP00000083623.1"/>
    <property type="gene ID" value="ENSSRHG00000041359.1"/>
</dbReference>
<dbReference type="GO" id="GO:0005886">
    <property type="term" value="C:plasma membrane"/>
    <property type="evidence" value="ECO:0007669"/>
    <property type="project" value="TreeGrafter"/>
</dbReference>